<comment type="caution">
    <text evidence="1">The sequence shown here is derived from an EMBL/GenBank/DDBJ whole genome shotgun (WGS) entry which is preliminary data.</text>
</comment>
<evidence type="ECO:0000313" key="1">
    <source>
        <dbReference type="EMBL" id="GIY62842.1"/>
    </source>
</evidence>
<name>A0AAV4UXN3_9ARAC</name>
<sequence length="93" mass="10416">MVLRGTVPRRKASIQIGGKFESNSAIVRSRLLMVKLRSSSLSESIVISFHNLRDSNISSKYHRAKVSHCEPFNAYATLNPQSIIIILLLKYGT</sequence>
<organism evidence="1 2">
    <name type="scientific">Caerostris darwini</name>
    <dbReference type="NCBI Taxonomy" id="1538125"/>
    <lineage>
        <taxon>Eukaryota</taxon>
        <taxon>Metazoa</taxon>
        <taxon>Ecdysozoa</taxon>
        <taxon>Arthropoda</taxon>
        <taxon>Chelicerata</taxon>
        <taxon>Arachnida</taxon>
        <taxon>Araneae</taxon>
        <taxon>Araneomorphae</taxon>
        <taxon>Entelegynae</taxon>
        <taxon>Araneoidea</taxon>
        <taxon>Araneidae</taxon>
        <taxon>Caerostris</taxon>
    </lineage>
</organism>
<reference evidence="1 2" key="1">
    <citation type="submission" date="2021-06" db="EMBL/GenBank/DDBJ databases">
        <title>Caerostris darwini draft genome.</title>
        <authorList>
            <person name="Kono N."/>
            <person name="Arakawa K."/>
        </authorList>
    </citation>
    <scope>NUCLEOTIDE SEQUENCE [LARGE SCALE GENOMIC DNA]</scope>
</reference>
<proteinExistence type="predicted"/>
<keyword evidence="2" id="KW-1185">Reference proteome</keyword>
<accession>A0AAV4UXN3</accession>
<dbReference type="Proteomes" id="UP001054837">
    <property type="component" value="Unassembled WGS sequence"/>
</dbReference>
<dbReference type="AlphaFoldDB" id="A0AAV4UXN3"/>
<evidence type="ECO:0000313" key="2">
    <source>
        <dbReference type="Proteomes" id="UP001054837"/>
    </source>
</evidence>
<gene>
    <name evidence="1" type="ORF">CDAR_89791</name>
</gene>
<dbReference type="EMBL" id="BPLQ01012138">
    <property type="protein sequence ID" value="GIY62842.1"/>
    <property type="molecule type" value="Genomic_DNA"/>
</dbReference>
<protein>
    <submittedName>
        <fullName evidence="1">Uncharacterized protein</fullName>
    </submittedName>
</protein>